<comment type="similarity">
    <text evidence="12">Belongs to the inward rectifier-type potassium channel (TC 1.A.2.1) family.</text>
</comment>
<dbReference type="Pfam" id="PF01007">
    <property type="entry name" value="IRK"/>
    <property type="match status" value="1"/>
</dbReference>
<feature type="domain" description="Inward rectifier potassium channel C-terminal" evidence="16">
    <location>
        <begin position="261"/>
        <end position="432"/>
    </location>
</feature>
<evidence type="ECO:0000256" key="5">
    <source>
        <dbReference type="ARBA" id="ARBA00022882"/>
    </source>
</evidence>
<feature type="compositionally biased region" description="Basic and acidic residues" evidence="13">
    <location>
        <begin position="592"/>
        <end position="622"/>
    </location>
</feature>
<feature type="region of interest" description="Disordered" evidence="13">
    <location>
        <begin position="587"/>
        <end position="664"/>
    </location>
</feature>
<keyword evidence="6 12" id="KW-0630">Potassium</keyword>
<dbReference type="GO" id="GO:0034765">
    <property type="term" value="P:regulation of monoatomic ion transmembrane transport"/>
    <property type="evidence" value="ECO:0007669"/>
    <property type="project" value="TreeGrafter"/>
</dbReference>
<evidence type="ECO:0000313" key="18">
    <source>
        <dbReference type="Proteomes" id="UP000614350"/>
    </source>
</evidence>
<keyword evidence="4 12" id="KW-0812">Transmembrane</keyword>
<reference evidence="17" key="1">
    <citation type="journal article" date="2020" name="G3 (Bethesda)">
        <title>High-Quality Assemblies for Three Invasive Social Wasps from the &lt;i&gt;Vespula&lt;/i&gt; Genus.</title>
        <authorList>
            <person name="Harrop T.W.R."/>
            <person name="Guhlin J."/>
            <person name="McLaughlin G.M."/>
            <person name="Permina E."/>
            <person name="Stockwell P."/>
            <person name="Gilligan J."/>
            <person name="Le Lec M.F."/>
            <person name="Gruber M.A.M."/>
            <person name="Quinn O."/>
            <person name="Lovegrove M."/>
            <person name="Duncan E.J."/>
            <person name="Remnant E.J."/>
            <person name="Van Eeckhoven J."/>
            <person name="Graham B."/>
            <person name="Knapp R.A."/>
            <person name="Langford K.W."/>
            <person name="Kronenberg Z."/>
            <person name="Press M.O."/>
            <person name="Eacker S.M."/>
            <person name="Wilson-Rankin E.E."/>
            <person name="Purcell J."/>
            <person name="Lester P.J."/>
            <person name="Dearden P.K."/>
        </authorList>
    </citation>
    <scope>NUCLEOTIDE SEQUENCE</scope>
    <source>
        <strain evidence="17">Marl-1</strain>
    </source>
</reference>
<feature type="compositionally biased region" description="Basic and acidic residues" evidence="13">
    <location>
        <begin position="646"/>
        <end position="664"/>
    </location>
</feature>
<keyword evidence="10 12" id="KW-0407">Ion channel</keyword>
<dbReference type="Gene3D" id="1.10.287.70">
    <property type="match status" value="1"/>
</dbReference>
<evidence type="ECO:0000256" key="9">
    <source>
        <dbReference type="ARBA" id="ARBA00023136"/>
    </source>
</evidence>
<dbReference type="FunFam" id="1.10.287.70:FF:000078">
    <property type="entry name" value="Putative Inward rectifier potassium channel"/>
    <property type="match status" value="1"/>
</dbReference>
<keyword evidence="18" id="KW-1185">Reference proteome</keyword>
<evidence type="ECO:0000256" key="3">
    <source>
        <dbReference type="ARBA" id="ARBA00022538"/>
    </source>
</evidence>
<feature type="region of interest" description="Disordered" evidence="13">
    <location>
        <begin position="1"/>
        <end position="49"/>
    </location>
</feature>
<dbReference type="FunFam" id="2.60.40.1400:FF:000001">
    <property type="entry name" value="G protein-activated inward rectifier potassium channel 2"/>
    <property type="match status" value="1"/>
</dbReference>
<dbReference type="InterPro" id="IPR016449">
    <property type="entry name" value="K_chnl_inward-rec_Kir"/>
</dbReference>
<dbReference type="GO" id="GO:0005886">
    <property type="term" value="C:plasma membrane"/>
    <property type="evidence" value="ECO:0007669"/>
    <property type="project" value="TreeGrafter"/>
</dbReference>
<gene>
    <name evidence="17" type="ORF">HZH66_008884</name>
</gene>
<evidence type="ECO:0000256" key="4">
    <source>
        <dbReference type="ARBA" id="ARBA00022692"/>
    </source>
</evidence>
<dbReference type="AlphaFoldDB" id="A0A834JR95"/>
<dbReference type="PANTHER" id="PTHR11767:SF102">
    <property type="entry name" value="INWARDLY RECTIFYING POTASSIUM CHANNEL 1, ISOFORM F"/>
    <property type="match status" value="1"/>
</dbReference>
<keyword evidence="7 14" id="KW-1133">Transmembrane helix</keyword>
<evidence type="ECO:0000256" key="11">
    <source>
        <dbReference type="ARBA" id="ARBA00034430"/>
    </source>
</evidence>
<dbReference type="InterPro" id="IPR040445">
    <property type="entry name" value="Kir_TM"/>
</dbReference>
<dbReference type="SUPFAM" id="SSF81324">
    <property type="entry name" value="Voltage-gated potassium channels"/>
    <property type="match status" value="1"/>
</dbReference>
<dbReference type="InterPro" id="IPR013518">
    <property type="entry name" value="K_chnl_inward-rec_Kir_cyto"/>
</dbReference>
<dbReference type="EMBL" id="JACSEA010000009">
    <property type="protein sequence ID" value="KAF7393051.1"/>
    <property type="molecule type" value="Genomic_DNA"/>
</dbReference>
<keyword evidence="2 12" id="KW-0813">Transport</keyword>
<keyword evidence="3 12" id="KW-0633">Potassium transport</keyword>
<feature type="domain" description="Potassium channel inwardly rectifying transmembrane" evidence="15">
    <location>
        <begin position="111"/>
        <end position="254"/>
    </location>
</feature>
<evidence type="ECO:0000259" key="16">
    <source>
        <dbReference type="Pfam" id="PF17655"/>
    </source>
</evidence>
<dbReference type="GO" id="GO:0034702">
    <property type="term" value="C:monoatomic ion channel complex"/>
    <property type="evidence" value="ECO:0007669"/>
    <property type="project" value="UniProtKB-KW"/>
</dbReference>
<dbReference type="Gene3D" id="2.60.40.1400">
    <property type="entry name" value="G protein-activated inward rectifier potassium channel 1"/>
    <property type="match status" value="1"/>
</dbReference>
<evidence type="ECO:0000256" key="2">
    <source>
        <dbReference type="ARBA" id="ARBA00022448"/>
    </source>
</evidence>
<feature type="compositionally biased region" description="Polar residues" evidence="13">
    <location>
        <begin position="34"/>
        <end position="49"/>
    </location>
</feature>
<proteinExistence type="inferred from homology"/>
<feature type="transmembrane region" description="Helical" evidence="14">
    <location>
        <begin position="225"/>
        <end position="249"/>
    </location>
</feature>
<feature type="compositionally biased region" description="Polar residues" evidence="13">
    <location>
        <begin position="626"/>
        <end position="635"/>
    </location>
</feature>
<dbReference type="GO" id="GO:0005242">
    <property type="term" value="F:inward rectifier potassium channel activity"/>
    <property type="evidence" value="ECO:0007669"/>
    <property type="project" value="InterPro"/>
</dbReference>
<evidence type="ECO:0000256" key="1">
    <source>
        <dbReference type="ARBA" id="ARBA00004141"/>
    </source>
</evidence>
<evidence type="ECO:0000256" key="10">
    <source>
        <dbReference type="ARBA" id="ARBA00023303"/>
    </source>
</evidence>
<sequence>MASILLSEPCSEAMSEQAEDDGTISSRKSKEATASRSFSPYLTKKSSPRSIMDGLEVPQVEGLRTRCACAADAEKPSAAGQHASDTSFFGFLFAYRQTRFSSRRVRKRVVFKHGDCNVVQGNVAKRRRRYLQDIFTTLVDAQWRWTLLVFSMNFLLSWLGFALIWWLIAYSHGDLDPRNYNSPNFTFTPCVQEIHSFTSCFLFSVETQHTIGYGSKHTTDECPEAIFVMCIQSMTGVILQAFMVGIVFAKLSRPKKRTQTLLFSRNAVICQRDGQSCLMFRVGDMRKSHIIEAHVRAQMIKRKVTREGELLPFFQTELKVGGDGEEDKIFFIWPTTIVHKIDEHSPLYHISASDMLRERFEIVVILEGVIESTGMTTQARSSYLPSEILWGHRFEHIITFRKETGEYEVNYSLFNNTYEVDTPLCSAADLDHIRAMHRAKGGAYSETSNTVTPGQSPIVYKCLDTERPRHQRVSSGAFPYHDVSSSSLTTSSGSSLASSLGGLHMHAPPLTPPTPIPVMITGPDGTLRRESVNSVQVEPRRPIFYTPDESIDNEIACGATPVSPEESRVQEEYNRALEDINATLRKNRKHNCKDEKKIHREGSKSTLDSKKSDSRINIEGMKRSTSRPTIDQCQARNKKSSSKSTLDPRHSKFKGSHESLRDAMPRRLSLCDGHKAKDMQKKTSFVLGNEEEMRSVEITIPTISTSLGVPQRLEIVVDSPESNHRLERVNACEDV</sequence>
<evidence type="ECO:0000256" key="13">
    <source>
        <dbReference type="SAM" id="MobiDB-lite"/>
    </source>
</evidence>
<feature type="region of interest" description="Disordered" evidence="13">
    <location>
        <begin position="476"/>
        <end position="515"/>
    </location>
</feature>
<feature type="compositionally biased region" description="Low complexity" evidence="13">
    <location>
        <begin position="484"/>
        <end position="503"/>
    </location>
</feature>
<evidence type="ECO:0000256" key="6">
    <source>
        <dbReference type="ARBA" id="ARBA00022958"/>
    </source>
</evidence>
<dbReference type="Proteomes" id="UP000614350">
    <property type="component" value="Unassembled WGS sequence"/>
</dbReference>
<keyword evidence="8 12" id="KW-0406">Ion transport</keyword>
<evidence type="ECO:0000256" key="7">
    <source>
        <dbReference type="ARBA" id="ARBA00022989"/>
    </source>
</evidence>
<organism evidence="17 18">
    <name type="scientific">Vespula vulgaris</name>
    <name type="common">Yellow jacket</name>
    <name type="synonym">Wasp</name>
    <dbReference type="NCBI Taxonomy" id="7454"/>
    <lineage>
        <taxon>Eukaryota</taxon>
        <taxon>Metazoa</taxon>
        <taxon>Ecdysozoa</taxon>
        <taxon>Arthropoda</taxon>
        <taxon>Hexapoda</taxon>
        <taxon>Insecta</taxon>
        <taxon>Pterygota</taxon>
        <taxon>Neoptera</taxon>
        <taxon>Endopterygota</taxon>
        <taxon>Hymenoptera</taxon>
        <taxon>Apocrita</taxon>
        <taxon>Aculeata</taxon>
        <taxon>Vespoidea</taxon>
        <taxon>Vespidae</taxon>
        <taxon>Vespinae</taxon>
        <taxon>Vespula</taxon>
    </lineage>
</organism>
<comment type="catalytic activity">
    <reaction evidence="11">
        <text>K(+)(in) = K(+)(out)</text>
        <dbReference type="Rhea" id="RHEA:29463"/>
        <dbReference type="ChEBI" id="CHEBI:29103"/>
    </reaction>
</comment>
<dbReference type="InterPro" id="IPR014756">
    <property type="entry name" value="Ig_E-set"/>
</dbReference>
<feature type="transmembrane region" description="Helical" evidence="14">
    <location>
        <begin position="145"/>
        <end position="168"/>
    </location>
</feature>
<keyword evidence="5 12" id="KW-0851">Voltage-gated channel</keyword>
<keyword evidence="9 14" id="KW-0472">Membrane</keyword>
<comment type="caution">
    <text evidence="17">The sequence shown here is derived from an EMBL/GenBank/DDBJ whole genome shotgun (WGS) entry which is preliminary data.</text>
</comment>
<dbReference type="GO" id="GO:1990573">
    <property type="term" value="P:potassium ion import across plasma membrane"/>
    <property type="evidence" value="ECO:0007669"/>
    <property type="project" value="TreeGrafter"/>
</dbReference>
<evidence type="ECO:0000256" key="12">
    <source>
        <dbReference type="RuleBase" id="RU003822"/>
    </source>
</evidence>
<comment type="subcellular location">
    <subcellularLocation>
        <location evidence="1 12">Membrane</location>
        <topology evidence="1 12">Multi-pass membrane protein</topology>
    </subcellularLocation>
</comment>
<evidence type="ECO:0000259" key="15">
    <source>
        <dbReference type="Pfam" id="PF01007"/>
    </source>
</evidence>
<evidence type="ECO:0000256" key="8">
    <source>
        <dbReference type="ARBA" id="ARBA00023065"/>
    </source>
</evidence>
<dbReference type="PRINTS" id="PR01320">
    <property type="entry name" value="KIRCHANNEL"/>
</dbReference>
<dbReference type="Pfam" id="PF17655">
    <property type="entry name" value="IRK_C"/>
    <property type="match status" value="1"/>
</dbReference>
<evidence type="ECO:0000313" key="17">
    <source>
        <dbReference type="EMBL" id="KAF7393051.1"/>
    </source>
</evidence>
<accession>A0A834JR95</accession>
<dbReference type="InterPro" id="IPR041647">
    <property type="entry name" value="IRK_C"/>
</dbReference>
<protein>
    <submittedName>
        <fullName evidence="17">Uncharacterized protein</fullName>
    </submittedName>
</protein>
<name>A0A834JR95_VESVU</name>
<dbReference type="SUPFAM" id="SSF81296">
    <property type="entry name" value="E set domains"/>
    <property type="match status" value="1"/>
</dbReference>
<evidence type="ECO:0000256" key="14">
    <source>
        <dbReference type="SAM" id="Phobius"/>
    </source>
</evidence>
<dbReference type="PANTHER" id="PTHR11767">
    <property type="entry name" value="INWARD RECTIFIER POTASSIUM CHANNEL"/>
    <property type="match status" value="1"/>
</dbReference>